<name>A0ABR1DHM1_NECAM</name>
<keyword evidence="2" id="KW-1185">Reference proteome</keyword>
<dbReference type="PANTHER" id="PTHR47411:SF3">
    <property type="entry name" value="I-BETA-1,3-N-ACETYLGLUCOSAMINYLTRANSFERASE"/>
    <property type="match status" value="1"/>
</dbReference>
<accession>A0ABR1DHM1</accession>
<comment type="caution">
    <text evidence="1">The sequence shown here is derived from an EMBL/GenBank/DDBJ whole genome shotgun (WGS) entry which is preliminary data.</text>
</comment>
<evidence type="ECO:0000313" key="2">
    <source>
        <dbReference type="Proteomes" id="UP001303046"/>
    </source>
</evidence>
<gene>
    <name evidence="1" type="primary">Necator_chrIV.g15279</name>
    <name evidence="1" type="ORF">RB195_001984</name>
</gene>
<evidence type="ECO:0000313" key="1">
    <source>
        <dbReference type="EMBL" id="KAK6749703.1"/>
    </source>
</evidence>
<dbReference type="Proteomes" id="UP001303046">
    <property type="component" value="Unassembled WGS sequence"/>
</dbReference>
<dbReference type="EMBL" id="JAVFWL010000004">
    <property type="protein sequence ID" value="KAK6749703.1"/>
    <property type="molecule type" value="Genomic_DNA"/>
</dbReference>
<protein>
    <submittedName>
        <fullName evidence="1">Uncharacterized protein</fullName>
    </submittedName>
</protein>
<organism evidence="1 2">
    <name type="scientific">Necator americanus</name>
    <name type="common">Human hookworm</name>
    <dbReference type="NCBI Taxonomy" id="51031"/>
    <lineage>
        <taxon>Eukaryota</taxon>
        <taxon>Metazoa</taxon>
        <taxon>Ecdysozoa</taxon>
        <taxon>Nematoda</taxon>
        <taxon>Chromadorea</taxon>
        <taxon>Rhabditida</taxon>
        <taxon>Rhabditina</taxon>
        <taxon>Rhabditomorpha</taxon>
        <taxon>Strongyloidea</taxon>
        <taxon>Ancylostomatidae</taxon>
        <taxon>Bunostominae</taxon>
        <taxon>Necator</taxon>
    </lineage>
</organism>
<reference evidence="1 2" key="1">
    <citation type="submission" date="2023-08" db="EMBL/GenBank/DDBJ databases">
        <title>A Necator americanus chromosomal reference genome.</title>
        <authorList>
            <person name="Ilik V."/>
            <person name="Petrzelkova K.J."/>
            <person name="Pardy F."/>
            <person name="Fuh T."/>
            <person name="Niatou-Singa F.S."/>
            <person name="Gouil Q."/>
            <person name="Baker L."/>
            <person name="Ritchie M.E."/>
            <person name="Jex A.R."/>
            <person name="Gazzola D."/>
            <person name="Li H."/>
            <person name="Toshio Fujiwara R."/>
            <person name="Zhan B."/>
            <person name="Aroian R.V."/>
            <person name="Pafco B."/>
            <person name="Schwarz E.M."/>
        </authorList>
    </citation>
    <scope>NUCLEOTIDE SEQUENCE [LARGE SCALE GENOMIC DNA]</scope>
    <source>
        <strain evidence="1 2">Aroian</strain>
        <tissue evidence="1">Whole animal</tissue>
    </source>
</reference>
<sequence>MFMFIIVLISFDCYDFQRTSYSPLGGRERIGWTKFWSSYSELMPRAAYFLIISLIIFSSFNYIQITIKISRRGGLINSNRISAIVHNDMYCVVYNLTRAQKGFREDYLEPITLATHSTSTYMQLLNQQMRSWDGPISLALFIDRGSASVIQHLMDLHRCDRKYTEKLSLHVVYKLSAFQDRCHPLPAITQTLPCQNLTKKHRKRFLEGLVPPFGIYPINVMRNVARRGAPSSIHIISDIEMVFSSKFAKRAKKLANEHIREGGRKLIVIRRFEVEENVNIPTNHTSLKNLIDARKAFEFHHQLFPTGHTIEALWEWFRRSKAKPEPYIWEIPYKNPSWEPQFIMHATDPFSEENMPTRVRDQQALAYELCRANYTFLLASQLFNVHRGVKRESTIMDSAIVKHQSRLRYSAFKNFIKRIDSTYPNTLKRCKKFVM</sequence>
<proteinExistence type="predicted"/>
<dbReference type="PANTHER" id="PTHR47411">
    <property type="entry name" value="B3GNT1, BETA-1,3-N-ACETYLGUCOSAMINYLTRANSFERASE 1, HOMOLOG"/>
    <property type="match status" value="1"/>
</dbReference>
<dbReference type="Pfam" id="PF13896">
    <property type="entry name" value="Glyco_transf_49"/>
    <property type="match status" value="1"/>
</dbReference>